<dbReference type="Proteomes" id="UP000825729">
    <property type="component" value="Unassembled WGS sequence"/>
</dbReference>
<evidence type="ECO:0000313" key="1">
    <source>
        <dbReference type="EMBL" id="KAG9449932.1"/>
    </source>
</evidence>
<organism evidence="1 2">
    <name type="scientific">Aristolochia fimbriata</name>
    <name type="common">White veined hardy Dutchman's pipe vine</name>
    <dbReference type="NCBI Taxonomy" id="158543"/>
    <lineage>
        <taxon>Eukaryota</taxon>
        <taxon>Viridiplantae</taxon>
        <taxon>Streptophyta</taxon>
        <taxon>Embryophyta</taxon>
        <taxon>Tracheophyta</taxon>
        <taxon>Spermatophyta</taxon>
        <taxon>Magnoliopsida</taxon>
        <taxon>Magnoliidae</taxon>
        <taxon>Piperales</taxon>
        <taxon>Aristolochiaceae</taxon>
        <taxon>Aristolochia</taxon>
    </lineage>
</organism>
<dbReference type="AlphaFoldDB" id="A0AAV7EM80"/>
<dbReference type="EMBL" id="JAINDJ010000004">
    <property type="protein sequence ID" value="KAG9449932.1"/>
    <property type="molecule type" value="Genomic_DNA"/>
</dbReference>
<evidence type="ECO:0000313" key="2">
    <source>
        <dbReference type="Proteomes" id="UP000825729"/>
    </source>
</evidence>
<protein>
    <submittedName>
        <fullName evidence="1">Uncharacterized protein</fullName>
    </submittedName>
</protein>
<reference evidence="1 2" key="1">
    <citation type="submission" date="2021-07" db="EMBL/GenBank/DDBJ databases">
        <title>The Aristolochia fimbriata genome: insights into angiosperm evolution, floral development and chemical biosynthesis.</title>
        <authorList>
            <person name="Jiao Y."/>
        </authorList>
    </citation>
    <scope>NUCLEOTIDE SEQUENCE [LARGE SCALE GENOMIC DNA]</scope>
    <source>
        <strain evidence="1">IBCAS-2021</strain>
        <tissue evidence="1">Leaf</tissue>
    </source>
</reference>
<name>A0AAV7EM80_ARIFI</name>
<sequence length="121" mass="13947">MGSFQDSRLFFKRLCDPTAQLSIINPARVHRHLVHEHYFDDACLSWDFKDEAVDEPLDKSLNEPLDKPLNEPLDKPLDEQAAKLVGESHVVDEAVEAQCMTSHLYPRREMRPSIKITSPFM</sequence>
<gene>
    <name evidence="1" type="ORF">H6P81_009897</name>
</gene>
<keyword evidence="2" id="KW-1185">Reference proteome</keyword>
<proteinExistence type="predicted"/>
<comment type="caution">
    <text evidence="1">The sequence shown here is derived from an EMBL/GenBank/DDBJ whole genome shotgun (WGS) entry which is preliminary data.</text>
</comment>
<accession>A0AAV7EM80</accession>